<dbReference type="EMBL" id="FNXT01001368">
    <property type="protein sequence ID" value="SZX79510.1"/>
    <property type="molecule type" value="Genomic_DNA"/>
</dbReference>
<reference evidence="1 2" key="1">
    <citation type="submission" date="2016-10" db="EMBL/GenBank/DDBJ databases">
        <authorList>
            <person name="Cai Z."/>
        </authorList>
    </citation>
    <scope>NUCLEOTIDE SEQUENCE [LARGE SCALE GENOMIC DNA]</scope>
</reference>
<organism evidence="1 2">
    <name type="scientific">Tetradesmus obliquus</name>
    <name type="common">Green alga</name>
    <name type="synonym">Acutodesmus obliquus</name>
    <dbReference type="NCBI Taxonomy" id="3088"/>
    <lineage>
        <taxon>Eukaryota</taxon>
        <taxon>Viridiplantae</taxon>
        <taxon>Chlorophyta</taxon>
        <taxon>core chlorophytes</taxon>
        <taxon>Chlorophyceae</taxon>
        <taxon>CS clade</taxon>
        <taxon>Sphaeropleales</taxon>
        <taxon>Scenedesmaceae</taxon>
        <taxon>Tetradesmus</taxon>
    </lineage>
</organism>
<evidence type="ECO:0000313" key="1">
    <source>
        <dbReference type="EMBL" id="SZX79510.1"/>
    </source>
</evidence>
<protein>
    <submittedName>
        <fullName evidence="1">Uncharacterized protein</fullName>
    </submittedName>
</protein>
<accession>A0A383WPW7</accession>
<gene>
    <name evidence="1" type="ORF">BQ4739_LOCUS19781</name>
</gene>
<keyword evidence="2" id="KW-1185">Reference proteome</keyword>
<evidence type="ECO:0000313" key="2">
    <source>
        <dbReference type="Proteomes" id="UP000256970"/>
    </source>
</evidence>
<sequence length="111" mass="11105">MSSQCSPLPPAAVEWWCSSPSAASDAARVQQLEALPGSVAAACAQQLEALRGNLAAACVCAAAGGPARQPGCCLCVRSSWRPCAATWLLHVCAQQLEALPGSVAAAGGADK</sequence>
<proteinExistence type="predicted"/>
<name>A0A383WPW7_TETOB</name>
<dbReference type="Proteomes" id="UP000256970">
    <property type="component" value="Unassembled WGS sequence"/>
</dbReference>
<dbReference type="AlphaFoldDB" id="A0A383WPW7"/>